<feature type="region of interest" description="Disordered" evidence="4">
    <location>
        <begin position="1"/>
        <end position="28"/>
    </location>
</feature>
<comment type="caution">
    <text evidence="6">The sequence shown here is derived from an EMBL/GenBank/DDBJ whole genome shotgun (WGS) entry which is preliminary data.</text>
</comment>
<dbReference type="Pfam" id="PF12802">
    <property type="entry name" value="MarR_2"/>
    <property type="match status" value="1"/>
</dbReference>
<sequence>MVLPAASRARQSRNTSQCRSGGRHKQSMGELVAHLERRGYVERTVDPADRRARIVVTTAAGRRALALAADRIAGIERMLADELGDDALRALRTSLARVPGLIDSDAREA</sequence>
<dbReference type="Gene3D" id="1.10.10.10">
    <property type="entry name" value="Winged helix-like DNA-binding domain superfamily/Winged helix DNA-binding domain"/>
    <property type="match status" value="1"/>
</dbReference>
<dbReference type="PANTHER" id="PTHR33164">
    <property type="entry name" value="TRANSCRIPTIONAL REGULATOR, MARR FAMILY"/>
    <property type="match status" value="1"/>
</dbReference>
<evidence type="ECO:0000256" key="4">
    <source>
        <dbReference type="SAM" id="MobiDB-lite"/>
    </source>
</evidence>
<evidence type="ECO:0000313" key="7">
    <source>
        <dbReference type="Proteomes" id="UP000316331"/>
    </source>
</evidence>
<dbReference type="InterPro" id="IPR000835">
    <property type="entry name" value="HTH_MarR-typ"/>
</dbReference>
<feature type="domain" description="HTH marR-type" evidence="5">
    <location>
        <begin position="1"/>
        <end position="100"/>
    </location>
</feature>
<dbReference type="Proteomes" id="UP000316331">
    <property type="component" value="Unassembled WGS sequence"/>
</dbReference>
<dbReference type="PROSITE" id="PS50995">
    <property type="entry name" value="HTH_MARR_2"/>
    <property type="match status" value="1"/>
</dbReference>
<dbReference type="GO" id="GO:0006950">
    <property type="term" value="P:response to stress"/>
    <property type="evidence" value="ECO:0007669"/>
    <property type="project" value="TreeGrafter"/>
</dbReference>
<gene>
    <name evidence="6" type="ORF">FB390_6227</name>
</gene>
<evidence type="ECO:0000256" key="1">
    <source>
        <dbReference type="ARBA" id="ARBA00023015"/>
    </source>
</evidence>
<dbReference type="PROSITE" id="PS01117">
    <property type="entry name" value="HTH_MARR_1"/>
    <property type="match status" value="1"/>
</dbReference>
<dbReference type="EMBL" id="VFPG01000002">
    <property type="protein sequence ID" value="TQM26053.1"/>
    <property type="molecule type" value="Genomic_DNA"/>
</dbReference>
<dbReference type="InterPro" id="IPR036388">
    <property type="entry name" value="WH-like_DNA-bd_sf"/>
</dbReference>
<keyword evidence="2 6" id="KW-0238">DNA-binding</keyword>
<dbReference type="InterPro" id="IPR039422">
    <property type="entry name" value="MarR/SlyA-like"/>
</dbReference>
<proteinExistence type="predicted"/>
<dbReference type="SUPFAM" id="SSF46785">
    <property type="entry name" value="Winged helix' DNA-binding domain"/>
    <property type="match status" value="1"/>
</dbReference>
<accession>A0A543EWT9</accession>
<dbReference type="InterPro" id="IPR023187">
    <property type="entry name" value="Tscrpt_reg_MarR-type_CS"/>
</dbReference>
<organism evidence="6 7">
    <name type="scientific">Nocardia bhagyanarayanae</name>
    <dbReference type="NCBI Taxonomy" id="1215925"/>
    <lineage>
        <taxon>Bacteria</taxon>
        <taxon>Bacillati</taxon>
        <taxon>Actinomycetota</taxon>
        <taxon>Actinomycetes</taxon>
        <taxon>Mycobacteriales</taxon>
        <taxon>Nocardiaceae</taxon>
        <taxon>Nocardia</taxon>
    </lineage>
</organism>
<keyword evidence="3" id="KW-0804">Transcription</keyword>
<dbReference type="InterPro" id="IPR036390">
    <property type="entry name" value="WH_DNA-bd_sf"/>
</dbReference>
<keyword evidence="7" id="KW-1185">Reference proteome</keyword>
<name>A0A543EWT9_9NOCA</name>
<dbReference type="PANTHER" id="PTHR33164:SF57">
    <property type="entry name" value="MARR-FAMILY TRANSCRIPTIONAL REGULATOR"/>
    <property type="match status" value="1"/>
</dbReference>
<protein>
    <submittedName>
        <fullName evidence="6">DNA-binding MarR family transcriptional regulator</fullName>
    </submittedName>
</protein>
<evidence type="ECO:0000259" key="5">
    <source>
        <dbReference type="PROSITE" id="PS50995"/>
    </source>
</evidence>
<dbReference type="OrthoDB" id="122135at2"/>
<reference evidence="6 7" key="1">
    <citation type="submission" date="2019-06" db="EMBL/GenBank/DDBJ databases">
        <title>Sequencing the genomes of 1000 actinobacteria strains.</title>
        <authorList>
            <person name="Klenk H.-P."/>
        </authorList>
    </citation>
    <scope>NUCLEOTIDE SEQUENCE [LARGE SCALE GENOMIC DNA]</scope>
    <source>
        <strain evidence="6 7">DSM 103495</strain>
    </source>
</reference>
<evidence type="ECO:0000256" key="3">
    <source>
        <dbReference type="ARBA" id="ARBA00023163"/>
    </source>
</evidence>
<evidence type="ECO:0000313" key="6">
    <source>
        <dbReference type="EMBL" id="TQM26053.1"/>
    </source>
</evidence>
<evidence type="ECO:0000256" key="2">
    <source>
        <dbReference type="ARBA" id="ARBA00023125"/>
    </source>
</evidence>
<dbReference type="AlphaFoldDB" id="A0A543EWT9"/>
<dbReference type="GO" id="GO:0003677">
    <property type="term" value="F:DNA binding"/>
    <property type="evidence" value="ECO:0007669"/>
    <property type="project" value="UniProtKB-KW"/>
</dbReference>
<dbReference type="GO" id="GO:0003700">
    <property type="term" value="F:DNA-binding transcription factor activity"/>
    <property type="evidence" value="ECO:0007669"/>
    <property type="project" value="InterPro"/>
</dbReference>
<keyword evidence="1" id="KW-0805">Transcription regulation</keyword>